<gene>
    <name evidence="4" type="ORF">HMPREF0298_1947</name>
</gene>
<evidence type="ECO:0000313" key="5">
    <source>
        <dbReference type="Proteomes" id="UP000006196"/>
    </source>
</evidence>
<evidence type="ECO:0000313" key="4">
    <source>
        <dbReference type="EMBL" id="EEI16253.1"/>
    </source>
</evidence>
<evidence type="ECO:0000256" key="1">
    <source>
        <dbReference type="SAM" id="Coils"/>
    </source>
</evidence>
<feature type="region of interest" description="Disordered" evidence="2">
    <location>
        <begin position="123"/>
        <end position="154"/>
    </location>
</feature>
<keyword evidence="3" id="KW-0472">Membrane</keyword>
<dbReference type="eggNOG" id="ENOG5031XIC">
    <property type="taxonomic scope" value="Bacteria"/>
</dbReference>
<accession>C0XU27</accession>
<dbReference type="OrthoDB" id="4774118at2"/>
<comment type="caution">
    <text evidence="4">The sequence shown here is derived from an EMBL/GenBank/DDBJ whole genome shotgun (WGS) entry which is preliminary data.</text>
</comment>
<evidence type="ECO:0000256" key="3">
    <source>
        <dbReference type="SAM" id="Phobius"/>
    </source>
</evidence>
<dbReference type="Proteomes" id="UP000006196">
    <property type="component" value="Unassembled WGS sequence"/>
</dbReference>
<protein>
    <submittedName>
        <fullName evidence="4">Uncharacterized protein</fullName>
    </submittedName>
</protein>
<dbReference type="AlphaFoldDB" id="C0XU27"/>
<reference evidence="4" key="1">
    <citation type="submission" date="2009-01" db="EMBL/GenBank/DDBJ databases">
        <authorList>
            <person name="Qin X."/>
            <person name="Bachman B."/>
            <person name="Battles P."/>
            <person name="Bell A."/>
            <person name="Bess C."/>
            <person name="Bickham C."/>
            <person name="Chaboub L."/>
            <person name="Chen D."/>
            <person name="Coyle M."/>
            <person name="Deiros D.R."/>
            <person name="Dinh H."/>
            <person name="Forbes L."/>
            <person name="Fowler G."/>
            <person name="Francisco L."/>
            <person name="Fu Q."/>
            <person name="Gubbala S."/>
            <person name="Hale W."/>
            <person name="Han Y."/>
            <person name="Hemphill L."/>
            <person name="Highlander S.K."/>
            <person name="Hirani K."/>
            <person name="Hogues M."/>
            <person name="Jackson L."/>
            <person name="Jakkamsetti A."/>
            <person name="Javaid M."/>
            <person name="Jiang H."/>
            <person name="Korchina V."/>
            <person name="Kovar C."/>
            <person name="Lara F."/>
            <person name="Lee S."/>
            <person name="Mata R."/>
            <person name="Mathew T."/>
            <person name="Moen C."/>
            <person name="Morales K."/>
            <person name="Munidasa M."/>
            <person name="Nazareth L."/>
            <person name="Ngo R."/>
            <person name="Nguyen L."/>
            <person name="Okwuonu G."/>
            <person name="Ongeri F."/>
            <person name="Patil S."/>
            <person name="Petrosino J."/>
            <person name="Pham C."/>
            <person name="Pham P."/>
            <person name="Pu L.-L."/>
            <person name="Puazo M."/>
            <person name="Raj R."/>
            <person name="Reid J."/>
            <person name="Rouhana J."/>
            <person name="Saada N."/>
            <person name="Shang Y."/>
            <person name="Simmons D."/>
            <person name="Thornton R."/>
            <person name="Warren J."/>
            <person name="Weissenberger G."/>
            <person name="Zhang J."/>
            <person name="Zhang L."/>
            <person name="Zhou C."/>
            <person name="Zhu D."/>
            <person name="Muzny D."/>
            <person name="Worley K."/>
            <person name="Gibbs R."/>
        </authorList>
    </citation>
    <scope>NUCLEOTIDE SEQUENCE [LARGE SCALE GENOMIC DNA]</scope>
    <source>
        <strain evidence="4">DSM 44291</strain>
    </source>
</reference>
<evidence type="ECO:0000256" key="2">
    <source>
        <dbReference type="SAM" id="MobiDB-lite"/>
    </source>
</evidence>
<feature type="transmembrane region" description="Helical" evidence="3">
    <location>
        <begin position="12"/>
        <end position="30"/>
    </location>
</feature>
<keyword evidence="5" id="KW-1185">Reference proteome</keyword>
<proteinExistence type="predicted"/>
<organism evidence="4 5">
    <name type="scientific">Corynebacterium lipophiloflavum (strain ATCC 700352 / DSM 44291 / CCUG 37336 / JCM 10383 / DMMZ 1944)</name>
    <dbReference type="NCBI Taxonomy" id="525263"/>
    <lineage>
        <taxon>Bacteria</taxon>
        <taxon>Bacillati</taxon>
        <taxon>Actinomycetota</taxon>
        <taxon>Actinomycetes</taxon>
        <taxon>Mycobacteriales</taxon>
        <taxon>Corynebacteriaceae</taxon>
        <taxon>Corynebacterium</taxon>
    </lineage>
</organism>
<keyword evidence="3" id="KW-0812">Transmembrane</keyword>
<dbReference type="STRING" id="525263.HMPREF0298_1947"/>
<dbReference type="HOGENOM" id="CLU_1701309_0_0_11"/>
<feature type="coiled-coil region" evidence="1">
    <location>
        <begin position="71"/>
        <end position="98"/>
    </location>
</feature>
<keyword evidence="3" id="KW-1133">Transmembrane helix</keyword>
<sequence length="154" mass="17671">MDTAVDQLVAVGAPVWITIIIIVAPMLLTFSKAAGRIPGALGSASRWWQTRQLREVERAEDLDKAIDAAVKRRVEEELAPIRDRMQRMEDRLRAAEEEVALRDEYILLQARHSRNIQEWAIENGHELPPPPAPPRFTQWVIDKKRRPGDPPQRE</sequence>
<name>C0XU27_CORLD</name>
<keyword evidence="1" id="KW-0175">Coiled coil</keyword>
<dbReference type="RefSeq" id="WP_006839240.1">
    <property type="nucleotide sequence ID" value="NZ_GG667191.1"/>
</dbReference>
<dbReference type="EMBL" id="ACHJ01000160">
    <property type="protein sequence ID" value="EEI16253.1"/>
    <property type="molecule type" value="Genomic_DNA"/>
</dbReference>